<dbReference type="Gene3D" id="1.10.3290.10">
    <property type="entry name" value="Fido-like domain"/>
    <property type="match status" value="1"/>
</dbReference>
<protein>
    <recommendedName>
        <fullName evidence="5">protein adenylyltransferase</fullName>
        <ecNumber evidence="5">2.7.7.108</ecNumber>
    </recommendedName>
</protein>
<evidence type="ECO:0000256" key="2">
    <source>
        <dbReference type="ARBA" id="ARBA00022695"/>
    </source>
</evidence>
<dbReference type="PANTHER" id="PTHR39560:SF1">
    <property type="entry name" value="PROTEIN ADENYLYLTRANSFERASE FIC-RELATED"/>
    <property type="match status" value="1"/>
</dbReference>
<dbReference type="GO" id="GO:0051302">
    <property type="term" value="P:regulation of cell division"/>
    <property type="evidence" value="ECO:0007669"/>
    <property type="project" value="TreeGrafter"/>
</dbReference>
<dbReference type="AlphaFoldDB" id="A0A2M8RF27"/>
<gene>
    <name evidence="9" type="ORF">CVM73_02305</name>
</gene>
<evidence type="ECO:0000256" key="4">
    <source>
        <dbReference type="ARBA" id="ARBA00022840"/>
    </source>
</evidence>
<comment type="caution">
    <text evidence="9">The sequence shown here is derived from an EMBL/GenBank/DDBJ whole genome shotgun (WGS) entry which is preliminary data.</text>
</comment>
<dbReference type="RefSeq" id="WP_100230415.1">
    <property type="nucleotide sequence ID" value="NZ_PGVG01000002.1"/>
</dbReference>
<dbReference type="EC" id="2.7.7.108" evidence="5"/>
<evidence type="ECO:0000256" key="3">
    <source>
        <dbReference type="ARBA" id="ARBA00022741"/>
    </source>
</evidence>
<keyword evidence="2" id="KW-0548">Nucleotidyltransferase</keyword>
<proteinExistence type="predicted"/>
<dbReference type="PANTHER" id="PTHR39560">
    <property type="entry name" value="PROTEIN ADENYLYLTRANSFERASE FIC-RELATED"/>
    <property type="match status" value="1"/>
</dbReference>
<evidence type="ECO:0000313" key="10">
    <source>
        <dbReference type="Proteomes" id="UP000231194"/>
    </source>
</evidence>
<sequence length="191" mass="21329">MYDAIDDPYTYENSTVLVNKLGLRKQEDLDDFEAEISSARSAEPLPEGQLDFAHYCAVHHHLFQDVYEWAGKPRTVRISKQGSPFCFPEHIDVQAAKLFLQLKADHFLENLPAAEFAVKAAHFLAELNAIHAFREGNGRSQLSFFAMLAERAGHPLDLERLDPGAMLDAMIASFDGDETELAQIIARLVGA</sequence>
<dbReference type="OrthoDB" id="9813719at2"/>
<keyword evidence="3" id="KW-0547">Nucleotide-binding</keyword>
<evidence type="ECO:0000256" key="7">
    <source>
        <dbReference type="ARBA" id="ARBA00048696"/>
    </source>
</evidence>
<keyword evidence="10" id="KW-1185">Reference proteome</keyword>
<dbReference type="Proteomes" id="UP000231194">
    <property type="component" value="Unassembled WGS sequence"/>
</dbReference>
<keyword evidence="4" id="KW-0067">ATP-binding</keyword>
<dbReference type="Pfam" id="PF02661">
    <property type="entry name" value="Fic"/>
    <property type="match status" value="1"/>
</dbReference>
<evidence type="ECO:0000256" key="6">
    <source>
        <dbReference type="ARBA" id="ARBA00047939"/>
    </source>
</evidence>
<comment type="catalytic activity">
    <reaction evidence="6">
        <text>L-threonyl-[protein] + ATP = 3-O-(5'-adenylyl)-L-threonyl-[protein] + diphosphate</text>
        <dbReference type="Rhea" id="RHEA:54292"/>
        <dbReference type="Rhea" id="RHEA-COMP:11060"/>
        <dbReference type="Rhea" id="RHEA-COMP:13847"/>
        <dbReference type="ChEBI" id="CHEBI:30013"/>
        <dbReference type="ChEBI" id="CHEBI:30616"/>
        <dbReference type="ChEBI" id="CHEBI:33019"/>
        <dbReference type="ChEBI" id="CHEBI:138113"/>
        <dbReference type="EC" id="2.7.7.108"/>
    </reaction>
</comment>
<evidence type="ECO:0000313" key="9">
    <source>
        <dbReference type="EMBL" id="PJG56422.1"/>
    </source>
</evidence>
<evidence type="ECO:0000256" key="1">
    <source>
        <dbReference type="ARBA" id="ARBA00022679"/>
    </source>
</evidence>
<evidence type="ECO:0000259" key="8">
    <source>
        <dbReference type="PROSITE" id="PS51459"/>
    </source>
</evidence>
<reference evidence="9 10" key="1">
    <citation type="submission" date="2017-11" db="EMBL/GenBank/DDBJ databases">
        <title>Bradyrhizobium forestalis sp. nov., an efficient nitrogen-fixing bacterium isolated from nodules of forest legume species in the Amazon.</title>
        <authorList>
            <person name="Costa E.M."/>
            <person name="Guimaraes A."/>
            <person name="Carvalho T.S."/>
            <person name="Rodrigues T.L."/>
            <person name="Ribeiro P.R.A."/>
            <person name="Lebbe L."/>
            <person name="Willems A."/>
            <person name="Moreira F.M.S."/>
        </authorList>
    </citation>
    <scope>NUCLEOTIDE SEQUENCE [LARGE SCALE GENOMIC DNA]</scope>
    <source>
        <strain evidence="9 10">INPA54B</strain>
    </source>
</reference>
<dbReference type="PROSITE" id="PS51459">
    <property type="entry name" value="FIDO"/>
    <property type="match status" value="1"/>
</dbReference>
<dbReference type="GO" id="GO:0005524">
    <property type="term" value="F:ATP binding"/>
    <property type="evidence" value="ECO:0007669"/>
    <property type="project" value="UniProtKB-KW"/>
</dbReference>
<dbReference type="InterPro" id="IPR003812">
    <property type="entry name" value="Fido"/>
</dbReference>
<dbReference type="InterPro" id="IPR036597">
    <property type="entry name" value="Fido-like_dom_sf"/>
</dbReference>
<name>A0A2M8RF27_9BRAD</name>
<comment type="catalytic activity">
    <reaction evidence="7">
        <text>L-tyrosyl-[protein] + ATP = O-(5'-adenylyl)-L-tyrosyl-[protein] + diphosphate</text>
        <dbReference type="Rhea" id="RHEA:54288"/>
        <dbReference type="Rhea" id="RHEA-COMP:10136"/>
        <dbReference type="Rhea" id="RHEA-COMP:13846"/>
        <dbReference type="ChEBI" id="CHEBI:30616"/>
        <dbReference type="ChEBI" id="CHEBI:33019"/>
        <dbReference type="ChEBI" id="CHEBI:46858"/>
        <dbReference type="ChEBI" id="CHEBI:83624"/>
        <dbReference type="EC" id="2.7.7.108"/>
    </reaction>
</comment>
<dbReference type="SUPFAM" id="SSF140931">
    <property type="entry name" value="Fic-like"/>
    <property type="match status" value="1"/>
</dbReference>
<evidence type="ECO:0000256" key="5">
    <source>
        <dbReference type="ARBA" id="ARBA00034531"/>
    </source>
</evidence>
<accession>A0A2M8RF27</accession>
<dbReference type="GO" id="GO:0070733">
    <property type="term" value="F:AMPylase activity"/>
    <property type="evidence" value="ECO:0007669"/>
    <property type="project" value="UniProtKB-EC"/>
</dbReference>
<dbReference type="EMBL" id="PGVG01000002">
    <property type="protein sequence ID" value="PJG56422.1"/>
    <property type="molecule type" value="Genomic_DNA"/>
</dbReference>
<organism evidence="9 10">
    <name type="scientific">Bradyrhizobium forestalis</name>
    <dbReference type="NCBI Taxonomy" id="1419263"/>
    <lineage>
        <taxon>Bacteria</taxon>
        <taxon>Pseudomonadati</taxon>
        <taxon>Pseudomonadota</taxon>
        <taxon>Alphaproteobacteria</taxon>
        <taxon>Hyphomicrobiales</taxon>
        <taxon>Nitrobacteraceae</taxon>
        <taxon>Bradyrhizobium</taxon>
    </lineage>
</organism>
<feature type="domain" description="Fido" evidence="8">
    <location>
        <begin position="50"/>
        <end position="190"/>
    </location>
</feature>
<keyword evidence="1 9" id="KW-0808">Transferase</keyword>